<protein>
    <submittedName>
        <fullName evidence="2">Uncharacterized protein</fullName>
    </submittedName>
</protein>
<keyword evidence="3" id="KW-1185">Reference proteome</keyword>
<dbReference type="Proteomes" id="UP000320338">
    <property type="component" value="Unassembled WGS sequence"/>
</dbReference>
<sequence>MYSALALPSSIRAAPAKNRIWSTIGGISSDAVRPRGLPVLRASASTSRSAPASTASAMASSFSMRSPGVVRRHCPNARAAAANAASTSGAVDSGAVA</sequence>
<reference evidence="2 3" key="1">
    <citation type="submission" date="2019-06" db="EMBL/GenBank/DDBJ databases">
        <title>Whole genome shotgun sequence of Pseudonocardia hydrocarbonoxydans NBRC 14498.</title>
        <authorList>
            <person name="Hosoyama A."/>
            <person name="Uohara A."/>
            <person name="Ohji S."/>
            <person name="Ichikawa N."/>
        </authorList>
    </citation>
    <scope>NUCLEOTIDE SEQUENCE [LARGE SCALE GENOMIC DNA]</scope>
    <source>
        <strain evidence="2 3">NBRC 14498</strain>
    </source>
</reference>
<evidence type="ECO:0000313" key="3">
    <source>
        <dbReference type="Proteomes" id="UP000320338"/>
    </source>
</evidence>
<dbReference type="AlphaFoldDB" id="A0A4Y3WMZ0"/>
<name>A0A4Y3WMZ0_9PSEU</name>
<feature type="region of interest" description="Disordered" evidence="1">
    <location>
        <begin position="43"/>
        <end position="65"/>
    </location>
</feature>
<gene>
    <name evidence="2" type="ORF">PHY01_21410</name>
</gene>
<evidence type="ECO:0000313" key="2">
    <source>
        <dbReference type="EMBL" id="GEC19858.1"/>
    </source>
</evidence>
<comment type="caution">
    <text evidence="2">The sequence shown here is derived from an EMBL/GenBank/DDBJ whole genome shotgun (WGS) entry which is preliminary data.</text>
</comment>
<organism evidence="2 3">
    <name type="scientific">Pseudonocardia hydrocarbonoxydans</name>
    <dbReference type="NCBI Taxonomy" id="76726"/>
    <lineage>
        <taxon>Bacteria</taxon>
        <taxon>Bacillati</taxon>
        <taxon>Actinomycetota</taxon>
        <taxon>Actinomycetes</taxon>
        <taxon>Pseudonocardiales</taxon>
        <taxon>Pseudonocardiaceae</taxon>
        <taxon>Pseudonocardia</taxon>
    </lineage>
</organism>
<accession>A0A4Y3WMZ0</accession>
<dbReference type="EMBL" id="BJNG01000016">
    <property type="protein sequence ID" value="GEC19858.1"/>
    <property type="molecule type" value="Genomic_DNA"/>
</dbReference>
<evidence type="ECO:0000256" key="1">
    <source>
        <dbReference type="SAM" id="MobiDB-lite"/>
    </source>
</evidence>
<proteinExistence type="predicted"/>